<protein>
    <submittedName>
        <fullName evidence="2">Uncharacterized protein</fullName>
    </submittedName>
</protein>
<evidence type="ECO:0000313" key="2">
    <source>
        <dbReference type="EMBL" id="ADL02440.1"/>
    </source>
</evidence>
<sequence>MSPALSRGIAACAIVFSLVQPLAAAAQDAAVPFRDRTERIGLSGRRGPSLFRPGFAIGEYTGWASLRDSAVSLPWQSRDFASADLSIVTPAGEVTGNCGGGQGHRNILGITFDREALSYDCEYGGVAPADAGMGLALARGSIMARLQQPQRAGSLTWQGVEYRTETRRIGGLPFGGGRVMGYVISRDGVEVGGVDLNGMRPTFYLPPAGSPDRDAVAVFAISLWAFRDPANR</sequence>
<organism evidence="2 3">
    <name type="scientific">Brevundimonas subvibrioides (strain ATCC 15264 / DSM 4735 / LMG 14903 / NBRC 16000 / CB 81)</name>
    <name type="common">Caulobacter subvibrioides</name>
    <dbReference type="NCBI Taxonomy" id="633149"/>
    <lineage>
        <taxon>Bacteria</taxon>
        <taxon>Pseudomonadati</taxon>
        <taxon>Pseudomonadota</taxon>
        <taxon>Alphaproteobacteria</taxon>
        <taxon>Caulobacterales</taxon>
        <taxon>Caulobacteraceae</taxon>
        <taxon>Brevundimonas</taxon>
    </lineage>
</organism>
<evidence type="ECO:0000313" key="3">
    <source>
        <dbReference type="Proteomes" id="UP000002696"/>
    </source>
</evidence>
<dbReference type="EMBL" id="CP002102">
    <property type="protein sequence ID" value="ADL02440.1"/>
    <property type="molecule type" value="Genomic_DNA"/>
</dbReference>
<dbReference type="HOGENOM" id="CLU_1192954_0_0_5"/>
<proteinExistence type="predicted"/>
<accession>D9QFC5</accession>
<name>D9QFC5_BRESC</name>
<dbReference type="OrthoDB" id="7202587at2"/>
<feature type="chain" id="PRO_5003126689" evidence="1">
    <location>
        <begin position="27"/>
        <end position="232"/>
    </location>
</feature>
<dbReference type="Proteomes" id="UP000002696">
    <property type="component" value="Chromosome"/>
</dbReference>
<dbReference type="RefSeq" id="WP_013270540.1">
    <property type="nucleotide sequence ID" value="NC_014375.1"/>
</dbReference>
<feature type="signal peptide" evidence="1">
    <location>
        <begin position="1"/>
        <end position="26"/>
    </location>
</feature>
<evidence type="ECO:0000256" key="1">
    <source>
        <dbReference type="SAM" id="SignalP"/>
    </source>
</evidence>
<dbReference type="STRING" id="633149.Bresu_3134"/>
<dbReference type="BioCyc" id="BSUB633149:G1GM8-3151-MONOMER"/>
<gene>
    <name evidence="2" type="ordered locus">Bresu_3134</name>
</gene>
<dbReference type="InParanoid" id="D9QFC5"/>
<dbReference type="AlphaFoldDB" id="D9QFC5"/>
<keyword evidence="1" id="KW-0732">Signal</keyword>
<keyword evidence="3" id="KW-1185">Reference proteome</keyword>
<reference evidence="3" key="1">
    <citation type="journal article" date="2011" name="J. Bacteriol.">
        <title>Genome sequences of eight morphologically diverse alphaproteobacteria.</title>
        <authorList>
            <consortium name="US DOE Joint Genome Institute"/>
            <person name="Brown P.J."/>
            <person name="Kysela D.T."/>
            <person name="Buechlein A."/>
            <person name="Hemmerich C."/>
            <person name="Brun Y.V."/>
        </authorList>
    </citation>
    <scope>NUCLEOTIDE SEQUENCE [LARGE SCALE GENOMIC DNA]</scope>
    <source>
        <strain evidence="3">ATCC 15264 / DSM 4735 / LMG 14903 / NBRC 16000 / CB 81</strain>
    </source>
</reference>
<dbReference type="KEGG" id="bsb:Bresu_3134"/>